<name>G8BR83_TETPH</name>
<evidence type="ECO:0000256" key="1">
    <source>
        <dbReference type="SAM" id="MobiDB-lite"/>
    </source>
</evidence>
<reference evidence="2 3" key="1">
    <citation type="journal article" date="2011" name="Proc. Natl. Acad. Sci. U.S.A.">
        <title>Evolutionary erosion of yeast sex chromosomes by mating-type switching accidents.</title>
        <authorList>
            <person name="Gordon J.L."/>
            <person name="Armisen D."/>
            <person name="Proux-Wera E."/>
            <person name="Oheigeartaigh S.S."/>
            <person name="Byrne K.P."/>
            <person name="Wolfe K.H."/>
        </authorList>
    </citation>
    <scope>NUCLEOTIDE SEQUENCE [LARGE SCALE GENOMIC DNA]</scope>
    <source>
        <strain evidence="3">ATCC 24235 / CBS 4417 / NBRC 1672 / NRRL Y-8282 / UCD 70-5</strain>
    </source>
</reference>
<dbReference type="InterPro" id="IPR024274">
    <property type="entry name" value="APC9"/>
</dbReference>
<dbReference type="GO" id="GO:0005680">
    <property type="term" value="C:anaphase-promoting complex"/>
    <property type="evidence" value="ECO:0007669"/>
    <property type="project" value="InterPro"/>
</dbReference>
<dbReference type="KEGG" id="tpf:TPHA_0C01030"/>
<gene>
    <name evidence="2" type="primary">TPHA0C01030</name>
    <name evidence="2" type="ordered locus">TPHA_0C01030</name>
</gene>
<dbReference type="Proteomes" id="UP000005666">
    <property type="component" value="Chromosome 3"/>
</dbReference>
<evidence type="ECO:0000313" key="2">
    <source>
        <dbReference type="EMBL" id="CCE62259.1"/>
    </source>
</evidence>
<dbReference type="OrthoDB" id="4061647at2759"/>
<sequence length="285" mass="33281">MYNTNSEGDSSKHNTGRHTFQLPSLPPWKTPQYRKLKESGSSTLSTPLNRVDKKITRKGYNLESDMNNELGIEIDGSNQEHQSQKNRRYINSSGFGISNNSEANSTEYDFQTFSLKFQLQETKKNNILRSERAAHCLVFHKSAHNYNKNEYRPDLYFDCGENLDKSSNLLHMKSSQETYDESNALLLESLPGYTNSEIKKGSIKKLSLERPNVRRIEEILNHETNALNKFWDNSQLTESFERNQLHEHYLILKQEQEELKKIKEDITKKMNPTQESWLRKIVSQK</sequence>
<accession>G8BR83</accession>
<dbReference type="eggNOG" id="ENOG502S206">
    <property type="taxonomic scope" value="Eukaryota"/>
</dbReference>
<proteinExistence type="predicted"/>
<organism evidence="2 3">
    <name type="scientific">Tetrapisispora phaffii (strain ATCC 24235 / CBS 4417 / NBRC 1672 / NRRL Y-8282 / UCD 70-5)</name>
    <name type="common">Yeast</name>
    <name type="synonym">Fabospora phaffii</name>
    <dbReference type="NCBI Taxonomy" id="1071381"/>
    <lineage>
        <taxon>Eukaryota</taxon>
        <taxon>Fungi</taxon>
        <taxon>Dikarya</taxon>
        <taxon>Ascomycota</taxon>
        <taxon>Saccharomycotina</taxon>
        <taxon>Saccharomycetes</taxon>
        <taxon>Saccharomycetales</taxon>
        <taxon>Saccharomycetaceae</taxon>
        <taxon>Tetrapisispora</taxon>
    </lineage>
</organism>
<dbReference type="EMBL" id="HE612858">
    <property type="protein sequence ID" value="CCE62259.1"/>
    <property type="molecule type" value="Genomic_DNA"/>
</dbReference>
<evidence type="ECO:0000313" key="3">
    <source>
        <dbReference type="Proteomes" id="UP000005666"/>
    </source>
</evidence>
<feature type="region of interest" description="Disordered" evidence="1">
    <location>
        <begin position="1"/>
        <end position="47"/>
    </location>
</feature>
<dbReference type="STRING" id="1071381.G8BR83"/>
<dbReference type="RefSeq" id="XP_003684693.1">
    <property type="nucleotide sequence ID" value="XM_003684645.1"/>
</dbReference>
<protein>
    <submittedName>
        <fullName evidence="2">Uncharacterized protein</fullName>
    </submittedName>
</protein>
<dbReference type="HOGENOM" id="CLU_077720_0_0_1"/>
<dbReference type="OMA" id="CYEEDNC"/>
<dbReference type="AlphaFoldDB" id="G8BR83"/>
<dbReference type="GeneID" id="11535258"/>
<keyword evidence="3" id="KW-1185">Reference proteome</keyword>
<dbReference type="Pfam" id="PF12856">
    <property type="entry name" value="ANAPC9"/>
    <property type="match status" value="1"/>
</dbReference>